<dbReference type="InterPro" id="IPR051055">
    <property type="entry name" value="PIF1_helicase"/>
</dbReference>
<dbReference type="EMBL" id="CP111013">
    <property type="protein sequence ID" value="WAQ97356.1"/>
    <property type="molecule type" value="Genomic_DNA"/>
</dbReference>
<dbReference type="InterPro" id="IPR036691">
    <property type="entry name" value="Endo/exonu/phosph_ase_sf"/>
</dbReference>
<organism evidence="1 2">
    <name type="scientific">Mya arenaria</name>
    <name type="common">Soft-shell clam</name>
    <dbReference type="NCBI Taxonomy" id="6604"/>
    <lineage>
        <taxon>Eukaryota</taxon>
        <taxon>Metazoa</taxon>
        <taxon>Spiralia</taxon>
        <taxon>Lophotrochozoa</taxon>
        <taxon>Mollusca</taxon>
        <taxon>Bivalvia</taxon>
        <taxon>Autobranchia</taxon>
        <taxon>Heteroconchia</taxon>
        <taxon>Euheterodonta</taxon>
        <taxon>Imparidentia</taxon>
        <taxon>Neoheterodontei</taxon>
        <taxon>Myida</taxon>
        <taxon>Myoidea</taxon>
        <taxon>Myidae</taxon>
        <taxon>Mya</taxon>
    </lineage>
</organism>
<dbReference type="PANTHER" id="PTHR47642">
    <property type="entry name" value="ATP-DEPENDENT DNA HELICASE"/>
    <property type="match status" value="1"/>
</dbReference>
<reference evidence="1" key="1">
    <citation type="submission" date="2022-11" db="EMBL/GenBank/DDBJ databases">
        <title>Centuries of genome instability and evolution in soft-shell clam transmissible cancer (bioRxiv).</title>
        <authorList>
            <person name="Hart S.F.M."/>
            <person name="Yonemitsu M.A."/>
            <person name="Giersch R.M."/>
            <person name="Beal B.F."/>
            <person name="Arriagada G."/>
            <person name="Davis B.W."/>
            <person name="Ostrander E.A."/>
            <person name="Goff S.P."/>
            <person name="Metzger M.J."/>
        </authorList>
    </citation>
    <scope>NUCLEOTIDE SEQUENCE</scope>
    <source>
        <strain evidence="1">MELC-2E11</strain>
        <tissue evidence="1">Siphon/mantle</tissue>
    </source>
</reference>
<evidence type="ECO:0000313" key="2">
    <source>
        <dbReference type="Proteomes" id="UP001164746"/>
    </source>
</evidence>
<dbReference type="Gene3D" id="3.60.10.10">
    <property type="entry name" value="Endonuclease/exonuclease/phosphatase"/>
    <property type="match status" value="1"/>
</dbReference>
<evidence type="ECO:0000313" key="1">
    <source>
        <dbReference type="EMBL" id="WAQ97356.1"/>
    </source>
</evidence>
<name>A0ABY7DL82_MYAAR</name>
<dbReference type="InterPro" id="IPR027417">
    <property type="entry name" value="P-loop_NTPase"/>
</dbReference>
<dbReference type="Proteomes" id="UP001164746">
    <property type="component" value="Chromosome 2"/>
</dbReference>
<evidence type="ECO:0008006" key="3">
    <source>
        <dbReference type="Google" id="ProtNLM"/>
    </source>
</evidence>
<accession>A0ABY7DL82</accession>
<sequence>MHIFNDTLLNSSNNQKVSILCHDSVVSPKLSKDKQEEAIKRLPTDPNKTANLHCSLDIIEGMLYDLTVNTNTEDGLANGASCVVKFIEHKLKETQRPSIIWVQFMDLKEGCETRLKYKNRGFYHGQINENWTPIFDIARTFTYNKKTFERIQFPLEPSAGRSVHRAQGTTLDCVVIDLSQRRTRKVPHLHYVVLSRVRSLEKLQILNFNEQALQVDEQDDVVIKSAGSISCQNFKFVLLNVARELSEMQVVILYKSPKMSDSAFRTMLTEKLFPRLVHHKPLIILGDFNIDVLKCHGGVLQYLYDKLNCRLHLNEPTTDYLSALDLIITNIDAIVGTVETYWSDHKIVYCCSQRISSN</sequence>
<protein>
    <recommendedName>
        <fullName evidence="3">Endonuclease/exonuclease/phosphatase domain-containing protein</fullName>
    </recommendedName>
</protein>
<dbReference type="SUPFAM" id="SSF56219">
    <property type="entry name" value="DNase I-like"/>
    <property type="match status" value="1"/>
</dbReference>
<gene>
    <name evidence="1" type="ORF">MAR_030046</name>
</gene>
<dbReference type="SUPFAM" id="SSF52540">
    <property type="entry name" value="P-loop containing nucleoside triphosphate hydrolases"/>
    <property type="match status" value="1"/>
</dbReference>
<keyword evidence="2" id="KW-1185">Reference proteome</keyword>
<proteinExistence type="predicted"/>